<dbReference type="Proteomes" id="UP000182034">
    <property type="component" value="Unassembled WGS sequence"/>
</dbReference>
<feature type="transmembrane region" description="Helical" evidence="6">
    <location>
        <begin position="372"/>
        <end position="391"/>
    </location>
</feature>
<dbReference type="EMBL" id="FPKW01000003">
    <property type="protein sequence ID" value="SFZ92140.1"/>
    <property type="molecule type" value="Genomic_DNA"/>
</dbReference>
<evidence type="ECO:0000256" key="4">
    <source>
        <dbReference type="ARBA" id="ARBA00022989"/>
    </source>
</evidence>
<feature type="transmembrane region" description="Helical" evidence="6">
    <location>
        <begin position="95"/>
        <end position="121"/>
    </location>
</feature>
<evidence type="ECO:0000313" key="8">
    <source>
        <dbReference type="Proteomes" id="UP000182034"/>
    </source>
</evidence>
<feature type="transmembrane region" description="Helical" evidence="6">
    <location>
        <begin position="267"/>
        <end position="286"/>
    </location>
</feature>
<feature type="transmembrane region" description="Helical" evidence="6">
    <location>
        <begin position="307"/>
        <end position="331"/>
    </location>
</feature>
<name>A0A1K2II85_9FLAO</name>
<keyword evidence="4 6" id="KW-1133">Transmembrane helix</keyword>
<accession>A0A1K2II85</accession>
<reference evidence="8" key="1">
    <citation type="submission" date="2016-10" db="EMBL/GenBank/DDBJ databases">
        <authorList>
            <person name="Varghese N."/>
            <person name="Submissions S."/>
        </authorList>
    </citation>
    <scope>NUCLEOTIDE SEQUENCE [LARGE SCALE GENOMIC DNA]</scope>
    <source>
        <strain evidence="8">SUR2</strain>
    </source>
</reference>
<organism evidence="7 8">
    <name type="scientific">Chryseobacterium limigenitum</name>
    <dbReference type="NCBI Taxonomy" id="1612149"/>
    <lineage>
        <taxon>Bacteria</taxon>
        <taxon>Pseudomonadati</taxon>
        <taxon>Bacteroidota</taxon>
        <taxon>Flavobacteriia</taxon>
        <taxon>Flavobacteriales</taxon>
        <taxon>Weeksellaceae</taxon>
        <taxon>Chryseobacterium group</taxon>
        <taxon>Chryseobacterium</taxon>
    </lineage>
</organism>
<protein>
    <submittedName>
        <fullName evidence="7">Polysaccharide transporter, PST family</fullName>
    </submittedName>
</protein>
<keyword evidence="8" id="KW-1185">Reference proteome</keyword>
<dbReference type="PANTHER" id="PTHR30250:SF11">
    <property type="entry name" value="O-ANTIGEN TRANSPORTER-RELATED"/>
    <property type="match status" value="1"/>
</dbReference>
<feature type="transmembrane region" description="Helical" evidence="6">
    <location>
        <begin position="156"/>
        <end position="177"/>
    </location>
</feature>
<comment type="subcellular location">
    <subcellularLocation>
        <location evidence="1">Cell membrane</location>
        <topology evidence="1">Multi-pass membrane protein</topology>
    </subcellularLocation>
</comment>
<keyword evidence="2" id="KW-1003">Cell membrane</keyword>
<dbReference type="InterPro" id="IPR002797">
    <property type="entry name" value="Polysacc_synth"/>
</dbReference>
<keyword evidence="5 6" id="KW-0472">Membrane</keyword>
<evidence type="ECO:0000256" key="2">
    <source>
        <dbReference type="ARBA" id="ARBA00022475"/>
    </source>
</evidence>
<evidence type="ECO:0000313" key="7">
    <source>
        <dbReference type="EMBL" id="SFZ92140.1"/>
    </source>
</evidence>
<feature type="transmembrane region" description="Helical" evidence="6">
    <location>
        <begin position="228"/>
        <end position="252"/>
    </location>
</feature>
<dbReference type="AlphaFoldDB" id="A0A1K2II85"/>
<dbReference type="PANTHER" id="PTHR30250">
    <property type="entry name" value="PST FAMILY PREDICTED COLANIC ACID TRANSPORTER"/>
    <property type="match status" value="1"/>
</dbReference>
<dbReference type="Pfam" id="PF01943">
    <property type="entry name" value="Polysacc_synt"/>
    <property type="match status" value="1"/>
</dbReference>
<evidence type="ECO:0000256" key="5">
    <source>
        <dbReference type="ARBA" id="ARBA00023136"/>
    </source>
</evidence>
<feature type="transmembrane region" description="Helical" evidence="6">
    <location>
        <begin position="183"/>
        <end position="207"/>
    </location>
</feature>
<keyword evidence="3 6" id="KW-0812">Transmembrane</keyword>
<feature type="transmembrane region" description="Helical" evidence="6">
    <location>
        <begin position="127"/>
        <end position="149"/>
    </location>
</feature>
<feature type="transmembrane region" description="Helical" evidence="6">
    <location>
        <begin position="53"/>
        <end position="74"/>
    </location>
</feature>
<feature type="transmembrane region" description="Helical" evidence="6">
    <location>
        <begin position="343"/>
        <end position="365"/>
    </location>
</feature>
<dbReference type="CDD" id="cd13128">
    <property type="entry name" value="MATE_Wzx_like"/>
    <property type="match status" value="1"/>
</dbReference>
<evidence type="ECO:0000256" key="6">
    <source>
        <dbReference type="SAM" id="Phobius"/>
    </source>
</evidence>
<evidence type="ECO:0000256" key="3">
    <source>
        <dbReference type="ARBA" id="ARBA00022692"/>
    </source>
</evidence>
<feature type="transmembrane region" description="Helical" evidence="6">
    <location>
        <begin position="21"/>
        <end position="41"/>
    </location>
</feature>
<evidence type="ECO:0000256" key="1">
    <source>
        <dbReference type="ARBA" id="ARBA00004651"/>
    </source>
</evidence>
<sequence length="426" mass="48841">MKLIGNFKDLTKNKDIKKVSINFFYLFILNISNFLLPLITFPYLVSKLGIEKFGLLAFATSIISYFLIFTDYGFNLTATRQISIHREDKDKLNEIVSAIYVIKLLLVLVSVVILGILVGVVPKFHEYYPIYLFTFGTVIGQSLFPIWFFQGIEKMGFISTLNIVAKVIFTVCIFAFVKTESDFFLVPIFNSLGYITIGIVSVFVLIRKYKIRFKKLKTDVIISYLKDSWHLFISNISVTLYTTAVITILGFFTNNTLVGYYSVADKIIQILRGLIAPLSQALFPFLAKEAHNDKNKVLNINRKILRYGSFIFLPLCIGIYIFAPEILYLILKKESMEAVKILRIFSIIPFLIFLATVFALFTMIVFNKNREYSRIIISAGLINIVLSFIFIPMFHHIGAAVCVLVIELYVTASYVYYTQNNEMKLL</sequence>
<gene>
    <name evidence="7" type="ORF">SAMN05216324_103132</name>
</gene>
<dbReference type="GO" id="GO:0005886">
    <property type="term" value="C:plasma membrane"/>
    <property type="evidence" value="ECO:0007669"/>
    <property type="project" value="UniProtKB-SubCell"/>
</dbReference>
<dbReference type="InterPro" id="IPR050833">
    <property type="entry name" value="Poly_Biosynth_Transport"/>
</dbReference>
<proteinExistence type="predicted"/>
<dbReference type="STRING" id="1612149.SAMN05216324_103132"/>
<feature type="transmembrane region" description="Helical" evidence="6">
    <location>
        <begin position="397"/>
        <end position="417"/>
    </location>
</feature>